<name>A0ABS4BCP4_9HYPH</name>
<organism evidence="6 7">
    <name type="scientific">Jiella mangrovi</name>
    <dbReference type="NCBI Taxonomy" id="2821407"/>
    <lineage>
        <taxon>Bacteria</taxon>
        <taxon>Pseudomonadati</taxon>
        <taxon>Pseudomonadota</taxon>
        <taxon>Alphaproteobacteria</taxon>
        <taxon>Hyphomicrobiales</taxon>
        <taxon>Aurantimonadaceae</taxon>
        <taxon>Jiella</taxon>
    </lineage>
</organism>
<evidence type="ECO:0000313" key="6">
    <source>
        <dbReference type="EMBL" id="MBP0614529.1"/>
    </source>
</evidence>
<feature type="non-terminal residue" evidence="6">
    <location>
        <position position="1"/>
    </location>
</feature>
<feature type="compositionally biased region" description="Low complexity" evidence="4">
    <location>
        <begin position="198"/>
        <end position="213"/>
    </location>
</feature>
<evidence type="ECO:0000256" key="1">
    <source>
        <dbReference type="ARBA" id="ARBA00022500"/>
    </source>
</evidence>
<dbReference type="PANTHER" id="PTHR43531:SF11">
    <property type="entry name" value="METHYL-ACCEPTING CHEMOTAXIS PROTEIN 3"/>
    <property type="match status" value="1"/>
</dbReference>
<keyword evidence="3" id="KW-0807">Transducer</keyword>
<protein>
    <submittedName>
        <fullName evidence="6">Methyl-accepting chemotaxis protein</fullName>
    </submittedName>
</protein>
<comment type="caution">
    <text evidence="6">The sequence shown here is derived from an EMBL/GenBank/DDBJ whole genome shotgun (WGS) entry which is preliminary data.</text>
</comment>
<keyword evidence="7" id="KW-1185">Reference proteome</keyword>
<evidence type="ECO:0000256" key="2">
    <source>
        <dbReference type="ARBA" id="ARBA00029447"/>
    </source>
</evidence>
<dbReference type="InterPro" id="IPR004090">
    <property type="entry name" value="Chemotax_Me-accpt_rcpt"/>
</dbReference>
<accession>A0ABS4BCP4</accession>
<proteinExistence type="inferred from homology"/>
<evidence type="ECO:0000256" key="4">
    <source>
        <dbReference type="SAM" id="MobiDB-lite"/>
    </source>
</evidence>
<dbReference type="InterPro" id="IPR004089">
    <property type="entry name" value="MCPsignal_dom"/>
</dbReference>
<dbReference type="Pfam" id="PF00015">
    <property type="entry name" value="MCPsignal"/>
    <property type="match status" value="1"/>
</dbReference>
<feature type="compositionally biased region" description="Low complexity" evidence="4">
    <location>
        <begin position="234"/>
        <end position="248"/>
    </location>
</feature>
<dbReference type="EMBL" id="JAGJCF010000001">
    <property type="protein sequence ID" value="MBP0614529.1"/>
    <property type="molecule type" value="Genomic_DNA"/>
</dbReference>
<evidence type="ECO:0000259" key="5">
    <source>
        <dbReference type="PROSITE" id="PS50111"/>
    </source>
</evidence>
<dbReference type="InterPro" id="IPR051310">
    <property type="entry name" value="MCP_chemotaxis"/>
</dbReference>
<dbReference type="PANTHER" id="PTHR43531">
    <property type="entry name" value="PROTEIN ICFG"/>
    <property type="match status" value="1"/>
</dbReference>
<reference evidence="6 7" key="1">
    <citation type="submission" date="2021-04" db="EMBL/GenBank/DDBJ databases">
        <title>Whole genome sequence of Jiella sp. KSK16Y-1.</title>
        <authorList>
            <person name="Tuo L."/>
        </authorList>
    </citation>
    <scope>NUCLEOTIDE SEQUENCE [LARGE SCALE GENOMIC DNA]</scope>
    <source>
        <strain evidence="6 7">KSK16Y-1</strain>
    </source>
</reference>
<dbReference type="SMART" id="SM00283">
    <property type="entry name" value="MA"/>
    <property type="match status" value="1"/>
</dbReference>
<dbReference type="PRINTS" id="PR00260">
    <property type="entry name" value="CHEMTRNSDUCR"/>
</dbReference>
<dbReference type="SUPFAM" id="SSF58104">
    <property type="entry name" value="Methyl-accepting chemotaxis protein (MCP) signaling domain"/>
    <property type="match status" value="1"/>
</dbReference>
<dbReference type="Proteomes" id="UP000678276">
    <property type="component" value="Unassembled WGS sequence"/>
</dbReference>
<feature type="domain" description="Methyl-accepting transducer" evidence="5">
    <location>
        <begin position="1"/>
        <end position="171"/>
    </location>
</feature>
<comment type="similarity">
    <text evidence="2">Belongs to the methyl-accepting chemotaxis (MCP) protein family.</text>
</comment>
<dbReference type="PROSITE" id="PS50111">
    <property type="entry name" value="CHEMOTAXIS_TRANSDUC_2"/>
    <property type="match status" value="1"/>
</dbReference>
<feature type="region of interest" description="Disordered" evidence="4">
    <location>
        <begin position="194"/>
        <end position="248"/>
    </location>
</feature>
<evidence type="ECO:0000256" key="3">
    <source>
        <dbReference type="PROSITE-ProRule" id="PRU00284"/>
    </source>
</evidence>
<sequence>SARQKAAKGGEIVAQAVTAMSEIEGSSQQISQIIGVIDEIAFQTNLLALNAGVEAARAGEAGKGFAVVAQEVRALAQRSAEAAKEIKGLINASSEQVEKGVTLVTASGKSLDEIVAEVAGMAEVVARIADSAREQATSLREVSSAADQMDKVTQQNAAMVEESTAAAQTLSTETDELAQAIARFKTTAVRGSIAPSTRAPAAVQRPAVASRPAAEARHAAKPVPQMRATGQGGAAPREAAAAESWEEF</sequence>
<evidence type="ECO:0000313" key="7">
    <source>
        <dbReference type="Proteomes" id="UP000678276"/>
    </source>
</evidence>
<keyword evidence="1" id="KW-0145">Chemotaxis</keyword>
<dbReference type="Gene3D" id="1.10.287.950">
    <property type="entry name" value="Methyl-accepting chemotaxis protein"/>
    <property type="match status" value="1"/>
</dbReference>
<gene>
    <name evidence="6" type="ORF">J6595_02940</name>
</gene>
<dbReference type="RefSeq" id="WP_245197546.1">
    <property type="nucleotide sequence ID" value="NZ_JAGJCF010000001.1"/>
</dbReference>